<keyword evidence="2" id="KW-1185">Reference proteome</keyword>
<sequence>MDPEAKPGLQIKWVSKKHDTSHQAIRISCAGYPTRKAFDEFVDRFGLLAPEALDGSSDEVNACNRILKNVRLEGYQIGKTKAFLRAGQMAELDTRRSEILGKSASIIQMKVRSYLARRSFVLLRLSAVQIQAACRGQIARQVFEGMQREASSLLIQRHFRMPLLSLSRLVCG</sequence>
<gene>
    <name evidence="1" type="ORF">MILVUS5_LOCUS4028</name>
</gene>
<accession>A0ACB0ILI7</accession>
<name>A0ACB0ILI7_TRIPR</name>
<comment type="caution">
    <text evidence="1">The sequence shown here is derived from an EMBL/GenBank/DDBJ whole genome shotgun (WGS) entry which is preliminary data.</text>
</comment>
<evidence type="ECO:0000313" key="1">
    <source>
        <dbReference type="EMBL" id="CAJ2632821.1"/>
    </source>
</evidence>
<protein>
    <submittedName>
        <fullName evidence="1">Uncharacterized protein</fullName>
    </submittedName>
</protein>
<evidence type="ECO:0000313" key="2">
    <source>
        <dbReference type="Proteomes" id="UP001177021"/>
    </source>
</evidence>
<reference evidence="1" key="1">
    <citation type="submission" date="2023-10" db="EMBL/GenBank/DDBJ databases">
        <authorList>
            <person name="Rodriguez Cubillos JULIANA M."/>
            <person name="De Vega J."/>
        </authorList>
    </citation>
    <scope>NUCLEOTIDE SEQUENCE</scope>
</reference>
<dbReference type="EMBL" id="CASHSV030000001">
    <property type="protein sequence ID" value="CAJ2632821.1"/>
    <property type="molecule type" value="Genomic_DNA"/>
</dbReference>
<dbReference type="Proteomes" id="UP001177021">
    <property type="component" value="Unassembled WGS sequence"/>
</dbReference>
<organism evidence="1 2">
    <name type="scientific">Trifolium pratense</name>
    <name type="common">Red clover</name>
    <dbReference type="NCBI Taxonomy" id="57577"/>
    <lineage>
        <taxon>Eukaryota</taxon>
        <taxon>Viridiplantae</taxon>
        <taxon>Streptophyta</taxon>
        <taxon>Embryophyta</taxon>
        <taxon>Tracheophyta</taxon>
        <taxon>Spermatophyta</taxon>
        <taxon>Magnoliopsida</taxon>
        <taxon>eudicotyledons</taxon>
        <taxon>Gunneridae</taxon>
        <taxon>Pentapetalae</taxon>
        <taxon>rosids</taxon>
        <taxon>fabids</taxon>
        <taxon>Fabales</taxon>
        <taxon>Fabaceae</taxon>
        <taxon>Papilionoideae</taxon>
        <taxon>50 kb inversion clade</taxon>
        <taxon>NPAAA clade</taxon>
        <taxon>Hologalegina</taxon>
        <taxon>IRL clade</taxon>
        <taxon>Trifolieae</taxon>
        <taxon>Trifolium</taxon>
    </lineage>
</organism>
<proteinExistence type="predicted"/>